<comment type="caution">
    <text evidence="2">The sequence shown here is derived from an EMBL/GenBank/DDBJ whole genome shotgun (WGS) entry which is preliminary data.</text>
</comment>
<gene>
    <name evidence="2" type="ORF">D1627_17635</name>
</gene>
<reference evidence="3" key="1">
    <citation type="submission" date="2018-08" db="EMBL/GenBank/DDBJ databases">
        <title>Mucilaginibacter sp. MYSH2.</title>
        <authorList>
            <person name="Seo T."/>
        </authorList>
    </citation>
    <scope>NUCLEOTIDE SEQUENCE [LARGE SCALE GENOMIC DNA]</scope>
    <source>
        <strain evidence="3">KIRAN</strain>
    </source>
</reference>
<feature type="domain" description="Secretion system C-terminal sorting" evidence="1">
    <location>
        <begin position="678"/>
        <end position="753"/>
    </location>
</feature>
<accession>A0A399RNR2</accession>
<dbReference type="SUPFAM" id="SSF81296">
    <property type="entry name" value="E set domains"/>
    <property type="match status" value="1"/>
</dbReference>
<evidence type="ECO:0000259" key="1">
    <source>
        <dbReference type="Pfam" id="PF18962"/>
    </source>
</evidence>
<protein>
    <submittedName>
        <fullName evidence="2">T9SS C-terminal target domain-containing protein</fullName>
    </submittedName>
</protein>
<dbReference type="InterPro" id="IPR026444">
    <property type="entry name" value="Secre_tail"/>
</dbReference>
<dbReference type="EMBL" id="QWGE01000007">
    <property type="protein sequence ID" value="RIJ33440.1"/>
    <property type="molecule type" value="Genomic_DNA"/>
</dbReference>
<name>A0A399RNR2_9BACT</name>
<keyword evidence="3" id="KW-1185">Reference proteome</keyword>
<dbReference type="InterPro" id="IPR014756">
    <property type="entry name" value="Ig_E-set"/>
</dbReference>
<sequence length="755" mass="81287">MYSNFTQFAFTAILPKKNLYLFLVTLLWVCCYYDAQAQVIVSQRAEPYTISADKYVNGPEAGFTSLDDVIIEERLVSDFKHSGNLIIDLPSGWAFKPTGIAVKVTSAATDVTFNSSISVNGSKITIPFTVQDTAIISSIVISGLAVQATVATPSPAPRDIKLNARTLQGTRNPVKGLENAFIIAKIAQVAGAPAKLSFAEQPGNAVVNASLDTQPMVEVTDAAGNRVTNTYNNEEVKLEITPSTNPYGAVLKNGTAPYQATGATFSNVSVDEGGEYTLTAKMGDLQGISNVFTVSNTTAVISQVQGCVLTGATEGEITVTGQDFVRASVVRVNGFDRATTYVSGQQLTAMLTADDLASADPMQISVFTPSPPEDGLVSGNFGFTPTSGLDAGNTQEVTCSENATGTSFPLEATAPAGTYSWSFVNGLGSISDDSALNPTVEVKSASATLRLTVTTTNGCTFSDDVALTVKTIKEPQQEPLLVSKQTNAANNIWEISIDLSEMKSINLGSDPVYMWYTSNTPDGDWGNPVQTTVENRFELINPPTDLKVQARVLNRGNCQLYMFGFGQATPLPVELMSLKAVKQGNDAVITWATAMEQNNRGFEVEVSTEGYIYRALGFVPTKNGDSSIKQEYTFKDTENGKHGTRYYRLKQIDEDGTVALYGPRLVLFEDVRNQVKAYPNPFINKLNVDVAAEQAQEVHITIHDILGKVITARSLKLDKGTTSSMFTLPDSLPRGLYILKVQQGNLSKTVKVVKE</sequence>
<proteinExistence type="predicted"/>
<evidence type="ECO:0000313" key="3">
    <source>
        <dbReference type="Proteomes" id="UP000266005"/>
    </source>
</evidence>
<dbReference type="AlphaFoldDB" id="A0A399RNR2"/>
<dbReference type="NCBIfam" id="TIGR04183">
    <property type="entry name" value="Por_Secre_tail"/>
    <property type="match status" value="1"/>
</dbReference>
<dbReference type="Proteomes" id="UP000266005">
    <property type="component" value="Unassembled WGS sequence"/>
</dbReference>
<dbReference type="Pfam" id="PF18962">
    <property type="entry name" value="Por_Secre_tail"/>
    <property type="match status" value="1"/>
</dbReference>
<evidence type="ECO:0000313" key="2">
    <source>
        <dbReference type="EMBL" id="RIJ33440.1"/>
    </source>
</evidence>
<organism evidence="2 3">
    <name type="scientific">Pontibacter oryzae</name>
    <dbReference type="NCBI Taxonomy" id="2304593"/>
    <lineage>
        <taxon>Bacteria</taxon>
        <taxon>Pseudomonadati</taxon>
        <taxon>Bacteroidota</taxon>
        <taxon>Cytophagia</taxon>
        <taxon>Cytophagales</taxon>
        <taxon>Hymenobacteraceae</taxon>
        <taxon>Pontibacter</taxon>
    </lineage>
</organism>